<accession>A0ACB5S898</accession>
<comment type="caution">
    <text evidence="1">The sequence shown here is derived from an EMBL/GenBank/DDBJ whole genome shotgun (WGS) entry which is preliminary data.</text>
</comment>
<evidence type="ECO:0000313" key="1">
    <source>
        <dbReference type="EMBL" id="GME28932.1"/>
    </source>
</evidence>
<reference evidence="1" key="1">
    <citation type="submission" date="2024-09" db="EMBL/GenBank/DDBJ databases">
        <title>Draft Genome Sequences of Neofusicoccum parvum.</title>
        <authorList>
            <person name="Ashida A."/>
            <person name="Camagna M."/>
            <person name="Tanaka A."/>
            <person name="Takemoto D."/>
        </authorList>
    </citation>
    <scope>NUCLEOTIDE SEQUENCE</scope>
    <source>
        <strain evidence="1">PPO83</strain>
    </source>
</reference>
<sequence length="124" mass="13023">MPSIQSLLVAAIFAASGALAVTCGTTTYTSTQVSDCVAELCQWDERQGPGGYPHKYNNYEGLSFGSYTGTLYEYPMKTSGVYKGGSPGADRCVASYDARTNKCTNLGAMTHTGAASTNGFVKCT</sequence>
<keyword evidence="2" id="KW-1185">Reference proteome</keyword>
<proteinExistence type="predicted"/>
<gene>
    <name evidence="1" type="primary">g11776</name>
    <name evidence="1" type="ORF">NpPPO83_00011776</name>
</gene>
<dbReference type="EMBL" id="BSXG01000054">
    <property type="protein sequence ID" value="GME28932.1"/>
    <property type="molecule type" value="Genomic_DNA"/>
</dbReference>
<name>A0ACB5S898_9PEZI</name>
<evidence type="ECO:0000313" key="2">
    <source>
        <dbReference type="Proteomes" id="UP001165186"/>
    </source>
</evidence>
<dbReference type="Proteomes" id="UP001165186">
    <property type="component" value="Unassembled WGS sequence"/>
</dbReference>
<protein>
    <submittedName>
        <fullName evidence="1">Guanyl-specific ribonuclease f1</fullName>
    </submittedName>
</protein>
<organism evidence="1 2">
    <name type="scientific">Neofusicoccum parvum</name>
    <dbReference type="NCBI Taxonomy" id="310453"/>
    <lineage>
        <taxon>Eukaryota</taxon>
        <taxon>Fungi</taxon>
        <taxon>Dikarya</taxon>
        <taxon>Ascomycota</taxon>
        <taxon>Pezizomycotina</taxon>
        <taxon>Dothideomycetes</taxon>
        <taxon>Dothideomycetes incertae sedis</taxon>
        <taxon>Botryosphaeriales</taxon>
        <taxon>Botryosphaeriaceae</taxon>
        <taxon>Neofusicoccum</taxon>
    </lineage>
</organism>